<dbReference type="InParanoid" id="A0A1B7MLX6"/>
<keyword evidence="1" id="KW-0472">Membrane</keyword>
<protein>
    <submittedName>
        <fullName evidence="2">Uncharacterized protein</fullName>
    </submittedName>
</protein>
<dbReference type="EMBL" id="KV448740">
    <property type="protein sequence ID" value="OAX33605.1"/>
    <property type="molecule type" value="Genomic_DNA"/>
</dbReference>
<name>A0A1B7MLX6_9AGAM</name>
<feature type="transmembrane region" description="Helical" evidence="1">
    <location>
        <begin position="174"/>
        <end position="193"/>
    </location>
</feature>
<gene>
    <name evidence="2" type="ORF">K503DRAFT_859705</name>
</gene>
<keyword evidence="1" id="KW-0812">Transmembrane</keyword>
<organism evidence="2 3">
    <name type="scientific">Rhizopogon vinicolor AM-OR11-026</name>
    <dbReference type="NCBI Taxonomy" id="1314800"/>
    <lineage>
        <taxon>Eukaryota</taxon>
        <taxon>Fungi</taxon>
        <taxon>Dikarya</taxon>
        <taxon>Basidiomycota</taxon>
        <taxon>Agaricomycotina</taxon>
        <taxon>Agaricomycetes</taxon>
        <taxon>Agaricomycetidae</taxon>
        <taxon>Boletales</taxon>
        <taxon>Suillineae</taxon>
        <taxon>Rhizopogonaceae</taxon>
        <taxon>Rhizopogon</taxon>
    </lineage>
</organism>
<feature type="transmembrane region" description="Helical" evidence="1">
    <location>
        <begin position="107"/>
        <end position="127"/>
    </location>
</feature>
<dbReference type="AlphaFoldDB" id="A0A1B7MLX6"/>
<feature type="transmembrane region" description="Helical" evidence="1">
    <location>
        <begin position="20"/>
        <end position="38"/>
    </location>
</feature>
<evidence type="ECO:0000256" key="1">
    <source>
        <dbReference type="SAM" id="Phobius"/>
    </source>
</evidence>
<evidence type="ECO:0000313" key="2">
    <source>
        <dbReference type="EMBL" id="OAX33605.1"/>
    </source>
</evidence>
<sequence>MATFWWTFLLRSRWTKVKGLYVVTRYVPFLFFIGHLYLNFAPNENPDKCQMLNSICETYYQSSAPNNIYALEQQQHPALSDAVHLFHETSGIPGITGCYQGPGSFRLFIPFLLLLAIELGLLCLTLIRAIQSWRTGNALYSVLLKHNIFYYACGLFFSAVNMLTTLLLEYAYNALFQNFQIIILAILATRMHLHLWHSERRIHGSALSVIPMSDVLFAGHTTTTSTV</sequence>
<proteinExistence type="predicted"/>
<keyword evidence="3" id="KW-1185">Reference proteome</keyword>
<dbReference type="Proteomes" id="UP000092154">
    <property type="component" value="Unassembled WGS sequence"/>
</dbReference>
<accession>A0A1B7MLX6</accession>
<keyword evidence="1" id="KW-1133">Transmembrane helix</keyword>
<reference evidence="2 3" key="1">
    <citation type="submission" date="2016-06" db="EMBL/GenBank/DDBJ databases">
        <title>Comparative genomics of the ectomycorrhizal sister species Rhizopogon vinicolor and Rhizopogon vesiculosus (Basidiomycota: Boletales) reveals a divergence of the mating type B locus.</title>
        <authorList>
            <consortium name="DOE Joint Genome Institute"/>
            <person name="Mujic A.B."/>
            <person name="Kuo A."/>
            <person name="Tritt A."/>
            <person name="Lipzen A."/>
            <person name="Chen C."/>
            <person name="Johnson J."/>
            <person name="Sharma A."/>
            <person name="Barry K."/>
            <person name="Grigoriev I.V."/>
            <person name="Spatafora J.W."/>
        </authorList>
    </citation>
    <scope>NUCLEOTIDE SEQUENCE [LARGE SCALE GENOMIC DNA]</scope>
    <source>
        <strain evidence="2 3">AM-OR11-026</strain>
    </source>
</reference>
<evidence type="ECO:0000313" key="3">
    <source>
        <dbReference type="Proteomes" id="UP000092154"/>
    </source>
</evidence>
<dbReference type="OrthoDB" id="10334878at2759"/>
<feature type="transmembrane region" description="Helical" evidence="1">
    <location>
        <begin position="148"/>
        <end position="168"/>
    </location>
</feature>